<reference evidence="6" key="1">
    <citation type="submission" date="2008-03" db="EMBL/GenBank/DDBJ databases">
        <title>Complete sequence of plasmid1 of Methylobacterium radiotolerans JCM 2831.</title>
        <authorList>
            <consortium name="US DOE Joint Genome Institute"/>
            <person name="Copeland A."/>
            <person name="Lucas S."/>
            <person name="Lapidus A."/>
            <person name="Glavina del Rio T."/>
            <person name="Dalin E."/>
            <person name="Tice H."/>
            <person name="Bruce D."/>
            <person name="Goodwin L."/>
            <person name="Pitluck S."/>
            <person name="Kiss H."/>
            <person name="Brettin T."/>
            <person name="Detter J.C."/>
            <person name="Han C."/>
            <person name="Kuske C.R."/>
            <person name="Schmutz J."/>
            <person name="Larimer F."/>
            <person name="Land M."/>
            <person name="Hauser L."/>
            <person name="Kyrpides N."/>
            <person name="Mikhailova N."/>
            <person name="Marx C.J."/>
            <person name="Richardson P."/>
        </authorList>
    </citation>
    <scope>NUCLEOTIDE SEQUENCE [LARGE SCALE GENOMIC DNA]</scope>
    <source>
        <strain evidence="6">JCM 2831</strain>
        <plasmid evidence="6">pMRAD01</plasmid>
    </source>
</reference>
<dbReference type="InterPro" id="IPR005119">
    <property type="entry name" value="LysR_subst-bd"/>
</dbReference>
<dbReference type="GO" id="GO:0032993">
    <property type="term" value="C:protein-DNA complex"/>
    <property type="evidence" value="ECO:0007669"/>
    <property type="project" value="TreeGrafter"/>
</dbReference>
<dbReference type="EMBL" id="CP001002">
    <property type="protein sequence ID" value="ACB27782.1"/>
    <property type="molecule type" value="Genomic_DNA"/>
</dbReference>
<evidence type="ECO:0000256" key="4">
    <source>
        <dbReference type="ARBA" id="ARBA00023163"/>
    </source>
</evidence>
<dbReference type="KEGG" id="mrd:Mrad2831_5843"/>
<accession>B1M8F7</accession>
<keyword evidence="6" id="KW-0614">Plasmid</keyword>
<comment type="similarity">
    <text evidence="1">Belongs to the LysR transcriptional regulatory family.</text>
</comment>
<sequence length="304" mass="33092">MVRPMELRHLRYFAAVAEHLSFTAAAQSLGVSQPPLSQQIRDLEVEIGVNLFERSSRRVVLTAAGEDFLGNARAVLAQVSDAVDRARTIGTGAAGILNIGMTSSVLAGPAGCLIRAFEQRFRAVDVRIHEMAPTDQIAALKANRTDLSFLRSPPEDPDLVAHMAWPERLCVAVPREHALAAGRSVAIDVFRSEPLISLGLESSRFAADIYHACIQRGFTPSISQQVNEASSLINLVAAGFGLAIIPEFVGRARHPDVVVLPIKPSFLSADVYALHHTRRNPVIDNFLALIREEAPGLIARFQKR</sequence>
<dbReference type="PRINTS" id="PR00039">
    <property type="entry name" value="HTHLYSR"/>
</dbReference>
<evidence type="ECO:0000256" key="2">
    <source>
        <dbReference type="ARBA" id="ARBA00023015"/>
    </source>
</evidence>
<dbReference type="PANTHER" id="PTHR30346:SF0">
    <property type="entry name" value="HCA OPERON TRANSCRIPTIONAL ACTIVATOR HCAR"/>
    <property type="match status" value="1"/>
</dbReference>
<evidence type="ECO:0000256" key="1">
    <source>
        <dbReference type="ARBA" id="ARBA00009437"/>
    </source>
</evidence>
<geneLocation type="plasmid" evidence="6 7">
    <name>pMRAD01</name>
</geneLocation>
<gene>
    <name evidence="6" type="ordered locus">Mrad2831_5843</name>
</gene>
<feature type="domain" description="HTH lysR-type" evidence="5">
    <location>
        <begin position="5"/>
        <end position="62"/>
    </location>
</feature>
<dbReference type="SUPFAM" id="SSF53850">
    <property type="entry name" value="Periplasmic binding protein-like II"/>
    <property type="match status" value="1"/>
</dbReference>
<dbReference type="InterPro" id="IPR000847">
    <property type="entry name" value="LysR_HTH_N"/>
</dbReference>
<evidence type="ECO:0000313" key="6">
    <source>
        <dbReference type="EMBL" id="ACB27782.1"/>
    </source>
</evidence>
<dbReference type="SUPFAM" id="SSF46785">
    <property type="entry name" value="Winged helix' DNA-binding domain"/>
    <property type="match status" value="1"/>
</dbReference>
<name>B1M8F7_METRJ</name>
<dbReference type="Proteomes" id="UP000006589">
    <property type="component" value="Plasmid pMRAD01"/>
</dbReference>
<evidence type="ECO:0000256" key="3">
    <source>
        <dbReference type="ARBA" id="ARBA00023125"/>
    </source>
</evidence>
<dbReference type="FunFam" id="1.10.10.10:FF:000001">
    <property type="entry name" value="LysR family transcriptional regulator"/>
    <property type="match status" value="1"/>
</dbReference>
<dbReference type="AlphaFoldDB" id="B1M8F7"/>
<dbReference type="GO" id="GO:0003677">
    <property type="term" value="F:DNA binding"/>
    <property type="evidence" value="ECO:0007669"/>
    <property type="project" value="UniProtKB-KW"/>
</dbReference>
<dbReference type="InterPro" id="IPR037409">
    <property type="entry name" value="XapR_PBP2"/>
</dbReference>
<dbReference type="Pfam" id="PF00126">
    <property type="entry name" value="HTH_1"/>
    <property type="match status" value="1"/>
</dbReference>
<dbReference type="HOGENOM" id="CLU_039613_6_4_5"/>
<dbReference type="PANTHER" id="PTHR30346">
    <property type="entry name" value="TRANSCRIPTIONAL DUAL REGULATOR HCAR-RELATED"/>
    <property type="match status" value="1"/>
</dbReference>
<dbReference type="PROSITE" id="PS50931">
    <property type="entry name" value="HTH_LYSR"/>
    <property type="match status" value="1"/>
</dbReference>
<dbReference type="InterPro" id="IPR036390">
    <property type="entry name" value="WH_DNA-bd_sf"/>
</dbReference>
<dbReference type="GO" id="GO:0003700">
    <property type="term" value="F:DNA-binding transcription factor activity"/>
    <property type="evidence" value="ECO:0007669"/>
    <property type="project" value="InterPro"/>
</dbReference>
<dbReference type="Gene3D" id="1.10.10.10">
    <property type="entry name" value="Winged helix-like DNA-binding domain superfamily/Winged helix DNA-binding domain"/>
    <property type="match status" value="1"/>
</dbReference>
<evidence type="ECO:0000259" key="5">
    <source>
        <dbReference type="PROSITE" id="PS50931"/>
    </source>
</evidence>
<protein>
    <submittedName>
        <fullName evidence="6">Transcriptional regulator, LysR family</fullName>
    </submittedName>
</protein>
<organism evidence="6 7">
    <name type="scientific">Methylobacterium radiotolerans (strain ATCC 27329 / DSM 1819 / JCM 2831 / NBRC 15690 / NCIMB 10815 / 0-1)</name>
    <dbReference type="NCBI Taxonomy" id="426355"/>
    <lineage>
        <taxon>Bacteria</taxon>
        <taxon>Pseudomonadati</taxon>
        <taxon>Pseudomonadota</taxon>
        <taxon>Alphaproteobacteria</taxon>
        <taxon>Hyphomicrobiales</taxon>
        <taxon>Methylobacteriaceae</taxon>
        <taxon>Methylobacterium</taxon>
    </lineage>
</organism>
<keyword evidence="3" id="KW-0238">DNA-binding</keyword>
<keyword evidence="2" id="KW-0805">Transcription regulation</keyword>
<dbReference type="Gene3D" id="3.40.190.10">
    <property type="entry name" value="Periplasmic binding protein-like II"/>
    <property type="match status" value="2"/>
</dbReference>
<evidence type="ECO:0000313" key="7">
    <source>
        <dbReference type="Proteomes" id="UP000006589"/>
    </source>
</evidence>
<dbReference type="CDD" id="cd08449">
    <property type="entry name" value="PBP2_XapR"/>
    <property type="match status" value="1"/>
</dbReference>
<dbReference type="eggNOG" id="COG0583">
    <property type="taxonomic scope" value="Bacteria"/>
</dbReference>
<dbReference type="Pfam" id="PF03466">
    <property type="entry name" value="LysR_substrate"/>
    <property type="match status" value="1"/>
</dbReference>
<keyword evidence="4" id="KW-0804">Transcription</keyword>
<dbReference type="InterPro" id="IPR036388">
    <property type="entry name" value="WH-like_DNA-bd_sf"/>
</dbReference>
<proteinExistence type="inferred from homology"/>